<name>A0A8H4KTR4_9HYPO</name>
<protein>
    <recommendedName>
        <fullName evidence="1">DUF6546 domain-containing protein</fullName>
    </recommendedName>
</protein>
<proteinExistence type="predicted"/>
<organism evidence="2 3">
    <name type="scientific">Fusarium austroafricanum</name>
    <dbReference type="NCBI Taxonomy" id="2364996"/>
    <lineage>
        <taxon>Eukaryota</taxon>
        <taxon>Fungi</taxon>
        <taxon>Dikarya</taxon>
        <taxon>Ascomycota</taxon>
        <taxon>Pezizomycotina</taxon>
        <taxon>Sordariomycetes</taxon>
        <taxon>Hypocreomycetidae</taxon>
        <taxon>Hypocreales</taxon>
        <taxon>Nectriaceae</taxon>
        <taxon>Fusarium</taxon>
        <taxon>Fusarium concolor species complex</taxon>
    </lineage>
</organism>
<comment type="caution">
    <text evidence="2">The sequence shown here is derived from an EMBL/GenBank/DDBJ whole genome shotgun (WGS) entry which is preliminary data.</text>
</comment>
<accession>A0A8H4KTR4</accession>
<gene>
    <name evidence="2" type="ORF">F53441_2176</name>
</gene>
<evidence type="ECO:0000313" key="2">
    <source>
        <dbReference type="EMBL" id="KAF4455514.1"/>
    </source>
</evidence>
<reference evidence="2" key="1">
    <citation type="submission" date="2020-01" db="EMBL/GenBank/DDBJ databases">
        <title>Identification and distribution of gene clusters putatively required for synthesis of sphingolipid metabolism inhibitors in phylogenetically diverse species of the filamentous fungus Fusarium.</title>
        <authorList>
            <person name="Kim H.-S."/>
            <person name="Busman M."/>
            <person name="Brown D.W."/>
            <person name="Divon H."/>
            <person name="Uhlig S."/>
            <person name="Proctor R.H."/>
        </authorList>
    </citation>
    <scope>NUCLEOTIDE SEQUENCE</scope>
    <source>
        <strain evidence="2">NRRL 53441</strain>
    </source>
</reference>
<dbReference type="InterPro" id="IPR046676">
    <property type="entry name" value="DUF6546"/>
</dbReference>
<keyword evidence="3" id="KW-1185">Reference proteome</keyword>
<dbReference type="AlphaFoldDB" id="A0A8H4KTR4"/>
<dbReference type="Proteomes" id="UP000605986">
    <property type="component" value="Unassembled WGS sequence"/>
</dbReference>
<evidence type="ECO:0000313" key="3">
    <source>
        <dbReference type="Proteomes" id="UP000605986"/>
    </source>
</evidence>
<dbReference type="Pfam" id="PF20183">
    <property type="entry name" value="DUF6546"/>
    <property type="match status" value="1"/>
</dbReference>
<dbReference type="EMBL" id="JAADJG010000089">
    <property type="protein sequence ID" value="KAF4455514.1"/>
    <property type="molecule type" value="Genomic_DNA"/>
</dbReference>
<sequence>MPRFYSFPQEIQQMILGFVAESPNTSKYACVNKDWQYFFEKKNFKSLTLKQGDIDDFSQVVTVERQHLVKHVWLRVELPEYSTNQYKEEEDPKALWEADSIFTKSIFSMWDVLSQWNQERQDGITFELSAHSRSDWAAYLKDHNTVEEDEKEYRRYLTSNSKEPYNPPSPHLPYVKLHEALGTPTCSITSSQRDAYWYSTVNNLLGWKPLEFIPTQTSENTTKIVEDDNPQLPEVPVISKFLIRRHQFREIYPTALGMMTNSLSNVEDVHIERWRCAESRDEKSWCHEAHITFGMDLPLSVKSLALSGETNDIFHMWDAKDIKAMSLAKSLRRYSRHLEHLSVSNLIDAKDFFDPFKRPGSEKSTASIPNWENLETLRLTSDLFEKGSEKSVESLLSAAARAARKMPRLRSLELWSDHEKVFSYSIMDTVADIRWPRSRLNTLSTQAVNEWERTAAFHGREDFRITIS</sequence>
<feature type="domain" description="DUF6546" evidence="1">
    <location>
        <begin position="297"/>
        <end position="460"/>
    </location>
</feature>
<dbReference type="OrthoDB" id="4802432at2759"/>
<evidence type="ECO:0000259" key="1">
    <source>
        <dbReference type="Pfam" id="PF20183"/>
    </source>
</evidence>